<dbReference type="InterPro" id="IPR051082">
    <property type="entry name" value="Pentapeptide-BTB/POZ_domain"/>
</dbReference>
<dbReference type="AlphaFoldDB" id="A0A2N5N2Q3"/>
<dbReference type="Pfam" id="PF13599">
    <property type="entry name" value="Pentapeptide_4"/>
    <property type="match status" value="1"/>
</dbReference>
<dbReference type="PANTHER" id="PTHR14136">
    <property type="entry name" value="BTB_POZ DOMAIN-CONTAINING PROTEIN KCTD9"/>
    <property type="match status" value="1"/>
</dbReference>
<dbReference type="Gene3D" id="2.160.20.80">
    <property type="entry name" value="E3 ubiquitin-protein ligase SopA"/>
    <property type="match status" value="1"/>
</dbReference>
<sequence>MRGCGAMRYAGTDVLISNEEGEPMSETRKRLKLEAPRLPAEPERLSLPARLGTRDAFEHGLVEGERLEELDADKVVFDGVVFRGVTFDSAKLRSLELTDVLFDRCDLSNADLSRAVVHRAQFRSCKLVGADLSEAMLRNVLVEDCQLDYANLRAADLKGVVFADSSLNRADFCMAKLAKTEFHRCKLDGALLGTPLRGIDLSDSEFTGLSCNPDDLRGCIISREQAFIFAALFGMVLKD</sequence>
<name>A0A2N5N2Q3_9BACL</name>
<dbReference type="SUPFAM" id="SSF141571">
    <property type="entry name" value="Pentapeptide repeat-like"/>
    <property type="match status" value="1"/>
</dbReference>
<evidence type="ECO:0000313" key="1">
    <source>
        <dbReference type="EMBL" id="PLT44603.1"/>
    </source>
</evidence>
<keyword evidence="2" id="KW-1185">Reference proteome</keyword>
<organism evidence="1 2">
    <name type="scientific">Paenibacillus pasadenensis</name>
    <dbReference type="NCBI Taxonomy" id="217090"/>
    <lineage>
        <taxon>Bacteria</taxon>
        <taxon>Bacillati</taxon>
        <taxon>Bacillota</taxon>
        <taxon>Bacilli</taxon>
        <taxon>Bacillales</taxon>
        <taxon>Paenibacillaceae</taxon>
        <taxon>Paenibacillus</taxon>
    </lineage>
</organism>
<proteinExistence type="predicted"/>
<accession>A0A2N5N2Q3</accession>
<dbReference type="PANTHER" id="PTHR14136:SF17">
    <property type="entry name" value="BTB_POZ DOMAIN-CONTAINING PROTEIN KCTD9"/>
    <property type="match status" value="1"/>
</dbReference>
<dbReference type="Proteomes" id="UP000234789">
    <property type="component" value="Unassembled WGS sequence"/>
</dbReference>
<evidence type="ECO:0000313" key="2">
    <source>
        <dbReference type="Proteomes" id="UP000234789"/>
    </source>
</evidence>
<dbReference type="EMBL" id="NFEZ01000004">
    <property type="protein sequence ID" value="PLT44603.1"/>
    <property type="molecule type" value="Genomic_DNA"/>
</dbReference>
<comment type="caution">
    <text evidence="1">The sequence shown here is derived from an EMBL/GenBank/DDBJ whole genome shotgun (WGS) entry which is preliminary data.</text>
</comment>
<reference evidence="1 2" key="1">
    <citation type="submission" date="2017-05" db="EMBL/GenBank/DDBJ databases">
        <title>Functional genome analysis of Paenibacillus pasadenensis strain R16: insights on endophytic life style and antifungal activity.</title>
        <authorList>
            <person name="Passera A."/>
            <person name="Marcolungo L."/>
            <person name="Casati P."/>
            <person name="Brasca M."/>
            <person name="Quaglino F."/>
            <person name="Delledonne M."/>
        </authorList>
    </citation>
    <scope>NUCLEOTIDE SEQUENCE [LARGE SCALE GENOMIC DNA]</scope>
    <source>
        <strain evidence="1 2">R16</strain>
    </source>
</reference>
<protein>
    <submittedName>
        <fullName evidence="1">Quinolone resistance protein</fullName>
    </submittedName>
</protein>
<dbReference type="InterPro" id="IPR001646">
    <property type="entry name" value="5peptide_repeat"/>
</dbReference>
<gene>
    <name evidence="1" type="ORF">B8V81_3034</name>
</gene>